<evidence type="ECO:0000256" key="1">
    <source>
        <dbReference type="ARBA" id="ARBA00007287"/>
    </source>
</evidence>
<dbReference type="InterPro" id="IPR036388">
    <property type="entry name" value="WH-like_DNA-bd_sf"/>
</dbReference>
<accession>A0A444L5W5</accession>
<dbReference type="Pfam" id="PF01978">
    <property type="entry name" value="TrmB"/>
    <property type="match status" value="1"/>
</dbReference>
<dbReference type="InterPro" id="IPR036390">
    <property type="entry name" value="WH_DNA-bd_sf"/>
</dbReference>
<dbReference type="EMBL" id="RXGA01000003">
    <property type="protein sequence ID" value="RWX72975.1"/>
    <property type="molecule type" value="Genomic_DNA"/>
</dbReference>
<proteinExistence type="inferred from homology"/>
<name>A0A444L5W5_METS7</name>
<dbReference type="PANTHER" id="PTHR34293">
    <property type="entry name" value="HTH-TYPE TRANSCRIPTIONAL REGULATOR TRMBL2"/>
    <property type="match status" value="1"/>
</dbReference>
<evidence type="ECO:0000313" key="4">
    <source>
        <dbReference type="EMBL" id="RWX72975.1"/>
    </source>
</evidence>
<evidence type="ECO:0000259" key="2">
    <source>
        <dbReference type="Pfam" id="PF01978"/>
    </source>
</evidence>
<feature type="domain" description="Transcription regulator TrmB C-terminal" evidence="3">
    <location>
        <begin position="118"/>
        <end position="250"/>
    </location>
</feature>
<dbReference type="Pfam" id="PF11495">
    <property type="entry name" value="Regulator_TrmB"/>
    <property type="match status" value="1"/>
</dbReference>
<dbReference type="Proteomes" id="UP000288215">
    <property type="component" value="Unassembled WGS sequence"/>
</dbReference>
<comment type="caution">
    <text evidence="4">The sequence shown here is derived from an EMBL/GenBank/DDBJ whole genome shotgun (WGS) entry which is preliminary data.</text>
</comment>
<sequence length="255" mass="28203">MSGEWGIMSRLSQVGLTEGEGKVYLALLKSKAEMDAKEVSKASGIPYSKVYTILEKLASKSLINVRAGRPAVFSARAPSDGLSEYKRQVARELDSKFGELEEALQDLQATTDAERPDIWIIKNTEDIVKKAYSTMINAVKEVDVALPFMPEWASEELYPTFLRLRGREVSLRLLLSSQVPRDKIEGISRVVSVRARDRMFGGGIIVDGNEAILFIASEGSNPSVAIWSNHVGLVQIAKTYFDNLWASSTPMNSQD</sequence>
<comment type="similarity">
    <text evidence="1">Belongs to the transcriptional regulator TrmB family.</text>
</comment>
<evidence type="ECO:0000313" key="5">
    <source>
        <dbReference type="Proteomes" id="UP000288215"/>
    </source>
</evidence>
<reference evidence="4 5" key="1">
    <citation type="submission" date="2018-12" db="EMBL/GenBank/DDBJ databases">
        <title>The complete genome of the methanogenic archaea of the candidate phylum Verstraetearchaeota, obtained from the metagenome of underground thermal water.</title>
        <authorList>
            <person name="Kadnikov V.V."/>
            <person name="Mardanov A.V."/>
            <person name="Beletsky A.V."/>
            <person name="Karnachuk O.V."/>
            <person name="Ravin N.V."/>
        </authorList>
    </citation>
    <scope>NUCLEOTIDE SEQUENCE [LARGE SCALE GENOMIC DNA]</scope>
    <source>
        <strain evidence="4">Ch88</strain>
    </source>
</reference>
<organism evidence="4 5">
    <name type="scientific">Methanosuratincola subterraneus</name>
    <dbReference type="NCBI Taxonomy" id="2593994"/>
    <lineage>
        <taxon>Archaea</taxon>
        <taxon>Thermoproteota</taxon>
        <taxon>Methanosuratincolia</taxon>
        <taxon>Candidatus Methanomethylicales</taxon>
        <taxon>Candidatus Methanomethylicaceae</taxon>
        <taxon>Candidatus Methanosuratincola (ex Vanwonterghem et al. 2016)</taxon>
    </lineage>
</organism>
<dbReference type="SUPFAM" id="SSF46785">
    <property type="entry name" value="Winged helix' DNA-binding domain"/>
    <property type="match status" value="1"/>
</dbReference>
<dbReference type="InterPro" id="IPR002831">
    <property type="entry name" value="Tscrpt_reg_TrmB_N"/>
</dbReference>
<protein>
    <recommendedName>
        <fullName evidence="6">TrmB family transcriptional regulator</fullName>
    </recommendedName>
</protein>
<feature type="domain" description="Transcription regulator TrmB N-terminal" evidence="2">
    <location>
        <begin position="11"/>
        <end position="77"/>
    </location>
</feature>
<dbReference type="InterPro" id="IPR051797">
    <property type="entry name" value="TrmB-like"/>
</dbReference>
<evidence type="ECO:0008006" key="6">
    <source>
        <dbReference type="Google" id="ProtNLM"/>
    </source>
</evidence>
<dbReference type="InterPro" id="IPR021586">
    <property type="entry name" value="Tscrpt_reg_TrmB_C"/>
</dbReference>
<evidence type="ECO:0000259" key="3">
    <source>
        <dbReference type="Pfam" id="PF11495"/>
    </source>
</evidence>
<dbReference type="PANTHER" id="PTHR34293:SF1">
    <property type="entry name" value="HTH-TYPE TRANSCRIPTIONAL REGULATOR TRMBL2"/>
    <property type="match status" value="1"/>
</dbReference>
<gene>
    <name evidence="4" type="ORF">Metus_0949</name>
</gene>
<dbReference type="Gene3D" id="1.10.10.10">
    <property type="entry name" value="Winged helix-like DNA-binding domain superfamily/Winged helix DNA-binding domain"/>
    <property type="match status" value="1"/>
</dbReference>
<dbReference type="AlphaFoldDB" id="A0A444L5W5"/>